<keyword evidence="2" id="KW-0812">Transmembrane</keyword>
<dbReference type="PANTHER" id="PTHR24074">
    <property type="entry name" value="CO-CHAPERONE PROTEIN DJLA"/>
    <property type="match status" value="1"/>
</dbReference>
<dbReference type="InterPro" id="IPR050817">
    <property type="entry name" value="DjlA_DnaK_co-chaperone"/>
</dbReference>
<keyword evidence="2" id="KW-1133">Transmembrane helix</keyword>
<evidence type="ECO:0000313" key="4">
    <source>
        <dbReference type="EMBL" id="CAB4549402.1"/>
    </source>
</evidence>
<dbReference type="SMART" id="SM00271">
    <property type="entry name" value="DnaJ"/>
    <property type="match status" value="1"/>
</dbReference>
<reference evidence="4" key="1">
    <citation type="submission" date="2020-05" db="EMBL/GenBank/DDBJ databases">
        <authorList>
            <person name="Chiriac C."/>
            <person name="Salcher M."/>
            <person name="Ghai R."/>
            <person name="Kavagutti S V."/>
        </authorList>
    </citation>
    <scope>NUCLEOTIDE SEQUENCE</scope>
</reference>
<feature type="region of interest" description="Disordered" evidence="1">
    <location>
        <begin position="73"/>
        <end position="128"/>
    </location>
</feature>
<organism evidence="4">
    <name type="scientific">freshwater metagenome</name>
    <dbReference type="NCBI Taxonomy" id="449393"/>
    <lineage>
        <taxon>unclassified sequences</taxon>
        <taxon>metagenomes</taxon>
        <taxon>ecological metagenomes</taxon>
    </lineage>
</organism>
<evidence type="ECO:0000256" key="2">
    <source>
        <dbReference type="SAM" id="Phobius"/>
    </source>
</evidence>
<dbReference type="EMBL" id="CAEZSF010000173">
    <property type="protein sequence ID" value="CAB4549402.1"/>
    <property type="molecule type" value="Genomic_DNA"/>
</dbReference>
<accession>A0A6J6CDG2</accession>
<dbReference type="InterPro" id="IPR036869">
    <property type="entry name" value="J_dom_sf"/>
</dbReference>
<feature type="domain" description="J" evidence="3">
    <location>
        <begin position="8"/>
        <end position="78"/>
    </location>
</feature>
<evidence type="ECO:0000256" key="1">
    <source>
        <dbReference type="SAM" id="MobiDB-lite"/>
    </source>
</evidence>
<dbReference type="Pfam" id="PF00226">
    <property type="entry name" value="DnaJ"/>
    <property type="match status" value="1"/>
</dbReference>
<dbReference type="CDD" id="cd06257">
    <property type="entry name" value="DnaJ"/>
    <property type="match status" value="1"/>
</dbReference>
<dbReference type="InterPro" id="IPR001623">
    <property type="entry name" value="DnaJ_domain"/>
</dbReference>
<dbReference type="PRINTS" id="PR00625">
    <property type="entry name" value="JDOMAIN"/>
</dbReference>
<feature type="transmembrane region" description="Helical" evidence="2">
    <location>
        <begin position="161"/>
        <end position="180"/>
    </location>
</feature>
<feature type="compositionally biased region" description="Polar residues" evidence="1">
    <location>
        <begin position="80"/>
        <end position="91"/>
    </location>
</feature>
<dbReference type="Gene3D" id="1.10.287.110">
    <property type="entry name" value="DnaJ domain"/>
    <property type="match status" value="1"/>
</dbReference>
<dbReference type="AlphaFoldDB" id="A0A6J6CDG2"/>
<keyword evidence="2" id="KW-0472">Membrane</keyword>
<feature type="compositionally biased region" description="Gly residues" evidence="1">
    <location>
        <begin position="95"/>
        <end position="109"/>
    </location>
</feature>
<name>A0A6J6CDG2_9ZZZZ</name>
<dbReference type="PROSITE" id="PS50076">
    <property type="entry name" value="DNAJ_2"/>
    <property type="match status" value="1"/>
</dbReference>
<evidence type="ECO:0000259" key="3">
    <source>
        <dbReference type="PROSITE" id="PS50076"/>
    </source>
</evidence>
<sequence length="266" mass="28495">MSATDDRSYYQVLGLSQGASAQEIREAHRQLARLLHPDRLGQATAAEQALAERRMREVNVAWTTLSDVGRRSDYDRSLRAQRTSPSSQAPQSGGFSTGSGPGSSRGAGAGVDDSYRDPQTGRPEEEHDPAAFYAKLRQAELDPDEEPLSEWHFWLLRRGPLVAAVLLGLFLFVATAYAGGNRSTSETASEQAVATSAPDRNCVRITSGRTATRVTCGSPNDGHIVTKVPVALECPAQTSYVVLEDEFFCVSTDPAVVGSPAEPTGG</sequence>
<protein>
    <submittedName>
        <fullName evidence="4">Unannotated protein</fullName>
    </submittedName>
</protein>
<dbReference type="SUPFAM" id="SSF46565">
    <property type="entry name" value="Chaperone J-domain"/>
    <property type="match status" value="1"/>
</dbReference>
<gene>
    <name evidence="4" type="ORF">UFOPK1358_01520</name>
</gene>
<proteinExistence type="predicted"/>